<feature type="domain" description="Glycosyltransferase 2-like" evidence="2">
    <location>
        <begin position="7"/>
        <end position="137"/>
    </location>
</feature>
<protein>
    <recommendedName>
        <fullName evidence="2">Glycosyltransferase 2-like domain-containing protein</fullName>
    </recommendedName>
</protein>
<dbReference type="Gene3D" id="3.90.550.10">
    <property type="entry name" value="Spore Coat Polysaccharide Biosynthesis Protein SpsA, Chain A"/>
    <property type="match status" value="1"/>
</dbReference>
<name>A0A1F7Y434_9BACT</name>
<dbReference type="InterPro" id="IPR001173">
    <property type="entry name" value="Glyco_trans_2-like"/>
</dbReference>
<dbReference type="PANTHER" id="PTHR43179:SF7">
    <property type="entry name" value="RHAMNOSYLTRANSFERASE WBBL"/>
    <property type="match status" value="1"/>
</dbReference>
<feature type="transmembrane region" description="Helical" evidence="1">
    <location>
        <begin position="271"/>
        <end position="290"/>
    </location>
</feature>
<dbReference type="SUPFAM" id="SSF53448">
    <property type="entry name" value="Nucleotide-diphospho-sugar transferases"/>
    <property type="match status" value="1"/>
</dbReference>
<dbReference type="CDD" id="cd04186">
    <property type="entry name" value="GT_2_like_c"/>
    <property type="match status" value="1"/>
</dbReference>
<proteinExistence type="predicted"/>
<comment type="caution">
    <text evidence="3">The sequence shown here is derived from an EMBL/GenBank/DDBJ whole genome shotgun (WGS) entry which is preliminary data.</text>
</comment>
<reference evidence="3 4" key="1">
    <citation type="journal article" date="2016" name="Nat. Commun.">
        <title>Thousands of microbial genomes shed light on interconnected biogeochemical processes in an aquifer system.</title>
        <authorList>
            <person name="Anantharaman K."/>
            <person name="Brown C.T."/>
            <person name="Hug L.A."/>
            <person name="Sharon I."/>
            <person name="Castelle C.J."/>
            <person name="Probst A.J."/>
            <person name="Thomas B.C."/>
            <person name="Singh A."/>
            <person name="Wilkins M.J."/>
            <person name="Karaoz U."/>
            <person name="Brodie E.L."/>
            <person name="Williams K.H."/>
            <person name="Hubbard S.S."/>
            <person name="Banfield J.F."/>
        </authorList>
    </citation>
    <scope>NUCLEOTIDE SEQUENCE [LARGE SCALE GENOMIC DNA]</scope>
</reference>
<sequence length="308" mass="35742">MKNKDLTVIILSHNTKNITDECLKRVKVASEYCEKVLKNRVETIVVDNASIDKSTDLIRAKYPWVNLLAQKENVGFAKGNNIGASFAKGEFILLLNSDAFLEKDTLSKAIQYLSSRPLCEVLQIKFKNADGSFQPVGGYLPTPIKTIFWLLGFENLPLIKNIIHPIYIYNRKYFEKERRLEWSSAAFFLMRKKVYDVTHGFDERYFLYMEDVDLCKKIRNKGFQIIYTPDISIVHLSGASSKKEEEENKLIHQLKGLLLYHKIHYPKSFALIKRIVIFGVFIRTLFYLIIGNIKIAKSYFNAGRFLLY</sequence>
<evidence type="ECO:0000313" key="3">
    <source>
        <dbReference type="EMBL" id="OGM21418.1"/>
    </source>
</evidence>
<dbReference type="InterPro" id="IPR029044">
    <property type="entry name" value="Nucleotide-diphossugar_trans"/>
</dbReference>
<evidence type="ECO:0000259" key="2">
    <source>
        <dbReference type="Pfam" id="PF00535"/>
    </source>
</evidence>
<dbReference type="Proteomes" id="UP000178750">
    <property type="component" value="Unassembled WGS sequence"/>
</dbReference>
<dbReference type="EMBL" id="MGGF01000037">
    <property type="protein sequence ID" value="OGM21418.1"/>
    <property type="molecule type" value="Genomic_DNA"/>
</dbReference>
<accession>A0A1F7Y434</accession>
<dbReference type="PANTHER" id="PTHR43179">
    <property type="entry name" value="RHAMNOSYLTRANSFERASE WBBL"/>
    <property type="match status" value="1"/>
</dbReference>
<gene>
    <name evidence="3" type="ORF">A2863_00535</name>
</gene>
<evidence type="ECO:0000313" key="4">
    <source>
        <dbReference type="Proteomes" id="UP000178750"/>
    </source>
</evidence>
<evidence type="ECO:0000256" key="1">
    <source>
        <dbReference type="SAM" id="Phobius"/>
    </source>
</evidence>
<dbReference type="AlphaFoldDB" id="A0A1F7Y434"/>
<organism evidence="3 4">
    <name type="scientific">Candidatus Woesebacteria bacterium RIFCSPHIGHO2_01_FULL_38_9b</name>
    <dbReference type="NCBI Taxonomy" id="1802493"/>
    <lineage>
        <taxon>Bacteria</taxon>
        <taxon>Candidatus Woeseibacteriota</taxon>
    </lineage>
</organism>
<keyword evidence="1" id="KW-1133">Transmembrane helix</keyword>
<keyword evidence="1" id="KW-0812">Transmembrane</keyword>
<dbReference type="Pfam" id="PF00535">
    <property type="entry name" value="Glycos_transf_2"/>
    <property type="match status" value="1"/>
</dbReference>
<keyword evidence="1" id="KW-0472">Membrane</keyword>